<evidence type="ECO:0000256" key="1">
    <source>
        <dbReference type="ARBA" id="ARBA00001974"/>
    </source>
</evidence>
<accession>A0A1J5SX09</accession>
<dbReference type="SUPFAM" id="SSF51905">
    <property type="entry name" value="FAD/NAD(P)-binding domain"/>
    <property type="match status" value="1"/>
</dbReference>
<dbReference type="InterPro" id="IPR023753">
    <property type="entry name" value="FAD/NAD-binding_dom"/>
</dbReference>
<evidence type="ECO:0000256" key="5">
    <source>
        <dbReference type="ARBA" id="ARBA00023002"/>
    </source>
</evidence>
<evidence type="ECO:0000256" key="2">
    <source>
        <dbReference type="ARBA" id="ARBA00005272"/>
    </source>
</evidence>
<organism evidence="7">
    <name type="scientific">mine drainage metagenome</name>
    <dbReference type="NCBI Taxonomy" id="410659"/>
    <lineage>
        <taxon>unclassified sequences</taxon>
        <taxon>metagenomes</taxon>
        <taxon>ecological metagenomes</taxon>
    </lineage>
</organism>
<dbReference type="PANTHER" id="PTHR42913">
    <property type="entry name" value="APOPTOSIS-INDUCING FACTOR 1"/>
    <property type="match status" value="1"/>
</dbReference>
<dbReference type="AlphaFoldDB" id="A0A1J5SX09"/>
<comment type="cofactor">
    <cofactor evidence="1">
        <name>FAD</name>
        <dbReference type="ChEBI" id="CHEBI:57692"/>
    </cofactor>
</comment>
<dbReference type="EC" id="1.6.99.3" evidence="7"/>
<evidence type="ECO:0000256" key="4">
    <source>
        <dbReference type="ARBA" id="ARBA00022827"/>
    </source>
</evidence>
<gene>
    <name evidence="7" type="primary">ndh_1</name>
    <name evidence="7" type="ORF">GALL_132280</name>
</gene>
<keyword evidence="5 7" id="KW-0560">Oxidoreductase</keyword>
<keyword evidence="4" id="KW-0274">FAD</keyword>
<evidence type="ECO:0000259" key="6">
    <source>
        <dbReference type="Pfam" id="PF07992"/>
    </source>
</evidence>
<dbReference type="InterPro" id="IPR051169">
    <property type="entry name" value="NADH-Q_oxidoreductase"/>
</dbReference>
<reference evidence="7" key="1">
    <citation type="submission" date="2016-10" db="EMBL/GenBank/DDBJ databases">
        <title>Sequence of Gallionella enrichment culture.</title>
        <authorList>
            <person name="Poehlein A."/>
            <person name="Muehling M."/>
            <person name="Daniel R."/>
        </authorList>
    </citation>
    <scope>NUCLEOTIDE SEQUENCE</scope>
</reference>
<dbReference type="GO" id="GO:0019646">
    <property type="term" value="P:aerobic electron transport chain"/>
    <property type="evidence" value="ECO:0007669"/>
    <property type="project" value="TreeGrafter"/>
</dbReference>
<dbReference type="PRINTS" id="PR00368">
    <property type="entry name" value="FADPNR"/>
</dbReference>
<dbReference type="Pfam" id="PF07992">
    <property type="entry name" value="Pyr_redox_2"/>
    <property type="match status" value="1"/>
</dbReference>
<dbReference type="PRINTS" id="PR00411">
    <property type="entry name" value="PNDRDTASEI"/>
</dbReference>
<comment type="caution">
    <text evidence="7">The sequence shown here is derived from an EMBL/GenBank/DDBJ whole genome shotgun (WGS) entry which is preliminary data.</text>
</comment>
<comment type="similarity">
    <text evidence="2">Belongs to the NADH dehydrogenase family.</text>
</comment>
<protein>
    <submittedName>
        <fullName evidence="7">NADH dehydrogenase</fullName>
        <ecNumber evidence="7">1.6.99.3</ecNumber>
    </submittedName>
</protein>
<name>A0A1J5SX09_9ZZZZ</name>
<evidence type="ECO:0000313" key="7">
    <source>
        <dbReference type="EMBL" id="OIR04558.1"/>
    </source>
</evidence>
<sequence length="448" mass="49634">MDKNKQENLHRVLIVGGGAGGLELATKLGDTLGRKGKALITLVDKSTTHVWKPLLHEIAAGSMNPEKHELVYIAQAHWHHFKFRLGSMDSLDRSKREISISPHYDEDGIEVIPRRTLQYDTLVIAVGSTTNDFGVKGAREYSIALDTQDQAEKFHRRLHNALLRAQTQVAPVQAGQLEVVIVGAGATGVELSAELHNTTRELTAYGLDKIDPDHDINISLIEASKYLLPALPRKLSNSVEIELKKLRVHLYTGERVTEVTDKGVFTHSGRFIPSALVVWAAGIKAPDFLREIDGLETNRINQLKVHRTLQTTLDENIFAFGDCAACPMPGNDTSHDEGTVPPRAQAAHQQASMLVKTIKCRVAGRKDLPQYTYLDYGSLVNLGHHTTVGNLMGAITGGSLFIEGMFARIMYKSLYKMHLMALHGIWDVALKTIARMISRRTESQVKLH</sequence>
<dbReference type="PANTHER" id="PTHR42913:SF3">
    <property type="entry name" value="64 KDA MITOCHONDRIAL NADH DEHYDROGENASE (EUROFUNG)"/>
    <property type="match status" value="1"/>
</dbReference>
<keyword evidence="3" id="KW-0285">Flavoprotein</keyword>
<feature type="domain" description="FAD/NAD(P)-binding" evidence="6">
    <location>
        <begin position="11"/>
        <end position="351"/>
    </location>
</feature>
<dbReference type="Gene3D" id="3.50.50.100">
    <property type="match status" value="1"/>
</dbReference>
<dbReference type="EMBL" id="MLJW01000056">
    <property type="protein sequence ID" value="OIR04558.1"/>
    <property type="molecule type" value="Genomic_DNA"/>
</dbReference>
<dbReference type="GO" id="GO:0003955">
    <property type="term" value="F:NAD(P)H dehydrogenase (quinone) activity"/>
    <property type="evidence" value="ECO:0007669"/>
    <property type="project" value="TreeGrafter"/>
</dbReference>
<evidence type="ECO:0000256" key="3">
    <source>
        <dbReference type="ARBA" id="ARBA00022630"/>
    </source>
</evidence>
<proteinExistence type="inferred from homology"/>
<dbReference type="InterPro" id="IPR036188">
    <property type="entry name" value="FAD/NAD-bd_sf"/>
</dbReference>